<keyword evidence="5" id="KW-1185">Reference proteome</keyword>
<evidence type="ECO:0000256" key="2">
    <source>
        <dbReference type="SAM" id="SignalP"/>
    </source>
</evidence>
<dbReference type="InterPro" id="IPR054539">
    <property type="entry name" value="Beta-prop_PDH"/>
</dbReference>
<dbReference type="EMBL" id="BSFP01000020">
    <property type="protein sequence ID" value="GLL01972.1"/>
    <property type="molecule type" value="Genomic_DNA"/>
</dbReference>
<dbReference type="Gene3D" id="2.120.10.30">
    <property type="entry name" value="TolB, C-terminal domain"/>
    <property type="match status" value="1"/>
</dbReference>
<dbReference type="InterPro" id="IPR011041">
    <property type="entry name" value="Quinoprot_gluc/sorb_DH_b-prop"/>
</dbReference>
<feature type="domain" description="Pyrroloquinoline quinone-dependent pyranose dehydrogenase beta-propeller" evidence="3">
    <location>
        <begin position="75"/>
        <end position="404"/>
    </location>
</feature>
<evidence type="ECO:0000256" key="1">
    <source>
        <dbReference type="SAM" id="MobiDB-lite"/>
    </source>
</evidence>
<gene>
    <name evidence="4" type="ORF">GCM10017581_037140</name>
</gene>
<protein>
    <recommendedName>
        <fullName evidence="3">Pyrroloquinoline quinone-dependent pyranose dehydrogenase beta-propeller domain-containing protein</fullName>
    </recommendedName>
</protein>
<evidence type="ECO:0000259" key="3">
    <source>
        <dbReference type="Pfam" id="PF22807"/>
    </source>
</evidence>
<dbReference type="Proteomes" id="UP001143480">
    <property type="component" value="Unassembled WGS sequence"/>
</dbReference>
<feature type="chain" id="PRO_5040996065" description="Pyrroloquinoline quinone-dependent pyranose dehydrogenase beta-propeller domain-containing protein" evidence="2">
    <location>
        <begin position="17"/>
        <end position="447"/>
    </location>
</feature>
<dbReference type="PROSITE" id="PS51257">
    <property type="entry name" value="PROKAR_LIPOPROTEIN"/>
    <property type="match status" value="1"/>
</dbReference>
<dbReference type="InterPro" id="IPR011042">
    <property type="entry name" value="6-blade_b-propeller_TolB-like"/>
</dbReference>
<reference evidence="4" key="1">
    <citation type="journal article" date="2014" name="Int. J. Syst. Evol. Microbiol.">
        <title>Complete genome sequence of Corynebacterium casei LMG S-19264T (=DSM 44701T), isolated from a smear-ripened cheese.</title>
        <authorList>
            <consortium name="US DOE Joint Genome Institute (JGI-PGF)"/>
            <person name="Walter F."/>
            <person name="Albersmeier A."/>
            <person name="Kalinowski J."/>
            <person name="Ruckert C."/>
        </authorList>
    </citation>
    <scope>NUCLEOTIDE SEQUENCE</scope>
    <source>
        <strain evidence="4">VKM Ac-1321</strain>
    </source>
</reference>
<dbReference type="RefSeq" id="WP_261963191.1">
    <property type="nucleotide sequence ID" value="NZ_BAAAXA010000003.1"/>
</dbReference>
<name>A0A9W6KJ80_9ACTN</name>
<feature type="signal peptide" evidence="2">
    <location>
        <begin position="1"/>
        <end position="16"/>
    </location>
</feature>
<reference evidence="4" key="2">
    <citation type="submission" date="2023-01" db="EMBL/GenBank/DDBJ databases">
        <authorList>
            <person name="Sun Q."/>
            <person name="Evtushenko L."/>
        </authorList>
    </citation>
    <scope>NUCLEOTIDE SEQUENCE</scope>
    <source>
        <strain evidence="4">VKM Ac-1321</strain>
    </source>
</reference>
<dbReference type="SUPFAM" id="SSF50952">
    <property type="entry name" value="Soluble quinoprotein glucose dehydrogenase"/>
    <property type="match status" value="1"/>
</dbReference>
<proteinExistence type="predicted"/>
<evidence type="ECO:0000313" key="5">
    <source>
        <dbReference type="Proteomes" id="UP001143480"/>
    </source>
</evidence>
<keyword evidence="2" id="KW-0732">Signal</keyword>
<dbReference type="AlphaFoldDB" id="A0A9W6KJ80"/>
<feature type="region of interest" description="Disordered" evidence="1">
    <location>
        <begin position="24"/>
        <end position="47"/>
    </location>
</feature>
<dbReference type="Pfam" id="PF22807">
    <property type="entry name" value="TrAA12"/>
    <property type="match status" value="1"/>
</dbReference>
<accession>A0A9W6KJ80</accession>
<organism evidence="4 5">
    <name type="scientific">Dactylosporangium matsuzakiense</name>
    <dbReference type="NCBI Taxonomy" id="53360"/>
    <lineage>
        <taxon>Bacteria</taxon>
        <taxon>Bacillati</taxon>
        <taxon>Actinomycetota</taxon>
        <taxon>Actinomycetes</taxon>
        <taxon>Micromonosporales</taxon>
        <taxon>Micromonosporaceae</taxon>
        <taxon>Dactylosporangium</taxon>
    </lineage>
</organism>
<sequence>MRKLAALLLVATLALAACSDAGQEGAQNAPARPEGSNGAPAASGSTGGLGAPVRVKVEVPSGLAAAPFNQDRYLQLPTGWKAAVYARVDKARFMALTPSGDLLVSQPGAGKVQLVRAGAVSEFAGGLRQPHDMVFAPVGGQMFLFIAESNRVVRYPYSNGDLKAHDGQVVVDGLPDTSTPELRGAYAHVLKNIAVHGETLYVSIASTCNACVEDTVSDPQRAAIYTYAAGGTNASRHLLARGIRNAEGLAFRPATDELWIVVNNRDNTLVPDDRDVDGDGQSDKGKKMAQFVDDYPPEEFIKVRDGGFYGWPFCNPDPGKGLHDMGLLRDYELNRDGAKADCAKADPIDLGLPAHSAPLGLTFYNGAAIVPLHGSWNRTKPAGYKVLYVPWTANGPGDPVDLATGFVGADGKWWGRPVDAAIDTDGTILISDDAGGTVLRLTPPRAG</sequence>
<evidence type="ECO:0000313" key="4">
    <source>
        <dbReference type="EMBL" id="GLL01972.1"/>
    </source>
</evidence>
<comment type="caution">
    <text evidence="4">The sequence shown here is derived from an EMBL/GenBank/DDBJ whole genome shotgun (WGS) entry which is preliminary data.</text>
</comment>